<dbReference type="AlphaFoldDB" id="A0A345E492"/>
<keyword evidence="3 6" id="KW-0812">Transmembrane</keyword>
<feature type="transmembrane region" description="Helical" evidence="6">
    <location>
        <begin position="178"/>
        <end position="201"/>
    </location>
</feature>
<evidence type="ECO:0000256" key="4">
    <source>
        <dbReference type="ARBA" id="ARBA00022989"/>
    </source>
</evidence>
<dbReference type="KEGG" id="haj:DU500_11585"/>
<name>A0A345E492_9EURY</name>
<feature type="transmembrane region" description="Helical" evidence="6">
    <location>
        <begin position="22"/>
        <end position="40"/>
    </location>
</feature>
<dbReference type="Proteomes" id="UP000253273">
    <property type="component" value="Chromosome"/>
</dbReference>
<dbReference type="EMBL" id="CP031150">
    <property type="protein sequence ID" value="AXG07014.1"/>
    <property type="molecule type" value="Genomic_DNA"/>
</dbReference>
<dbReference type="PANTHER" id="PTHR12677:SF59">
    <property type="entry name" value="GOLGI APPARATUS MEMBRANE PROTEIN TVP38-RELATED"/>
    <property type="match status" value="1"/>
</dbReference>
<sequence>MGVAMAPAPPRLFASPRARRQVLLHLLLVGLLLVGAAVLLRRQIAFLTDAEAARAYVRGFGVWAPLALIVLQALQVVLAPVPGQVLAAVAGYLFGPWWGTLYNVVGIGIGSAAAFWLSRRFGRTYVERMVAEDALATFDGFVERRGLLSLFVLFLIPGLPDDAICFVGGLTPIRLRKLVVVAVVGRAPAFFLANVFGDLIATGDTEVAIGLLVLLTGLSALGYANRDRIARRLDGWRR</sequence>
<dbReference type="Pfam" id="PF09335">
    <property type="entry name" value="VTT_dom"/>
    <property type="match status" value="1"/>
</dbReference>
<accession>A0A345E492</accession>
<keyword evidence="4 6" id="KW-1133">Transmembrane helix</keyword>
<evidence type="ECO:0000313" key="9">
    <source>
        <dbReference type="Proteomes" id="UP000253273"/>
    </source>
</evidence>
<dbReference type="GO" id="GO:0005886">
    <property type="term" value="C:plasma membrane"/>
    <property type="evidence" value="ECO:0007669"/>
    <property type="project" value="UniProtKB-SubCell"/>
</dbReference>
<evidence type="ECO:0000256" key="1">
    <source>
        <dbReference type="ARBA" id="ARBA00004651"/>
    </source>
</evidence>
<evidence type="ECO:0000313" key="8">
    <source>
        <dbReference type="EMBL" id="AXG07014.1"/>
    </source>
</evidence>
<evidence type="ECO:0000256" key="6">
    <source>
        <dbReference type="SAM" id="Phobius"/>
    </source>
</evidence>
<dbReference type="InterPro" id="IPR015414">
    <property type="entry name" value="TMEM64"/>
</dbReference>
<reference evidence="8 9" key="1">
    <citation type="submission" date="2018-07" db="EMBL/GenBank/DDBJ databases">
        <title>Genome sequences of Haloplanus sp. CBA1113.</title>
        <authorList>
            <person name="Kim Y.B."/>
            <person name="Roh S.W."/>
        </authorList>
    </citation>
    <scope>NUCLEOTIDE SEQUENCE [LARGE SCALE GENOMIC DNA]</scope>
    <source>
        <strain evidence="8 9">CBA1113</strain>
    </source>
</reference>
<evidence type="ECO:0000256" key="5">
    <source>
        <dbReference type="ARBA" id="ARBA00023136"/>
    </source>
</evidence>
<feature type="transmembrane region" description="Helical" evidence="6">
    <location>
        <begin position="207"/>
        <end position="224"/>
    </location>
</feature>
<keyword evidence="2" id="KW-1003">Cell membrane</keyword>
<dbReference type="PANTHER" id="PTHR12677">
    <property type="entry name" value="GOLGI APPARATUS MEMBRANE PROTEIN TVP38-RELATED"/>
    <property type="match status" value="1"/>
</dbReference>
<keyword evidence="5 6" id="KW-0472">Membrane</keyword>
<evidence type="ECO:0000259" key="7">
    <source>
        <dbReference type="Pfam" id="PF09335"/>
    </source>
</evidence>
<evidence type="ECO:0000256" key="3">
    <source>
        <dbReference type="ARBA" id="ARBA00022692"/>
    </source>
</evidence>
<protein>
    <submittedName>
        <fullName evidence="8">TVP38/TMEM64 family protein</fullName>
    </submittedName>
</protein>
<evidence type="ECO:0000256" key="2">
    <source>
        <dbReference type="ARBA" id="ARBA00022475"/>
    </source>
</evidence>
<proteinExistence type="predicted"/>
<gene>
    <name evidence="8" type="ORF">DU500_11585</name>
</gene>
<feature type="domain" description="VTT" evidence="7">
    <location>
        <begin position="81"/>
        <end position="198"/>
    </location>
</feature>
<dbReference type="InterPro" id="IPR032816">
    <property type="entry name" value="VTT_dom"/>
</dbReference>
<feature type="transmembrane region" description="Helical" evidence="6">
    <location>
        <begin position="60"/>
        <end position="81"/>
    </location>
</feature>
<comment type="subcellular location">
    <subcellularLocation>
        <location evidence="1">Cell membrane</location>
        <topology evidence="1">Multi-pass membrane protein</topology>
    </subcellularLocation>
</comment>
<feature type="transmembrane region" description="Helical" evidence="6">
    <location>
        <begin position="101"/>
        <end position="118"/>
    </location>
</feature>
<organism evidence="8 9">
    <name type="scientific">Haloplanus rubicundus</name>
    <dbReference type="NCBI Taxonomy" id="1547898"/>
    <lineage>
        <taxon>Archaea</taxon>
        <taxon>Methanobacteriati</taxon>
        <taxon>Methanobacteriota</taxon>
        <taxon>Stenosarchaea group</taxon>
        <taxon>Halobacteria</taxon>
        <taxon>Halobacteriales</taxon>
        <taxon>Haloferacaceae</taxon>
        <taxon>Haloplanus</taxon>
    </lineage>
</organism>
<keyword evidence="9" id="KW-1185">Reference proteome</keyword>